<name>A0A8S2VVF2_9BILA</name>
<reference evidence="1" key="1">
    <citation type="submission" date="2021-02" db="EMBL/GenBank/DDBJ databases">
        <authorList>
            <person name="Nowell W R."/>
        </authorList>
    </citation>
    <scope>NUCLEOTIDE SEQUENCE</scope>
</reference>
<evidence type="ECO:0000313" key="1">
    <source>
        <dbReference type="EMBL" id="CAF4403782.1"/>
    </source>
</evidence>
<dbReference type="AlphaFoldDB" id="A0A8S2VVF2"/>
<organism evidence="1 2">
    <name type="scientific">Didymodactylos carnosus</name>
    <dbReference type="NCBI Taxonomy" id="1234261"/>
    <lineage>
        <taxon>Eukaryota</taxon>
        <taxon>Metazoa</taxon>
        <taxon>Spiralia</taxon>
        <taxon>Gnathifera</taxon>
        <taxon>Rotifera</taxon>
        <taxon>Eurotatoria</taxon>
        <taxon>Bdelloidea</taxon>
        <taxon>Philodinida</taxon>
        <taxon>Philodinidae</taxon>
        <taxon>Didymodactylos</taxon>
    </lineage>
</organism>
<evidence type="ECO:0000313" key="2">
    <source>
        <dbReference type="Proteomes" id="UP000682733"/>
    </source>
</evidence>
<comment type="caution">
    <text evidence="1">The sequence shown here is derived from an EMBL/GenBank/DDBJ whole genome shotgun (WGS) entry which is preliminary data.</text>
</comment>
<proteinExistence type="predicted"/>
<sequence length="45" mass="5152">MIGRILAMRRFSAKFFIHLAGEKEIFSTIGRMLPSGSVVDRDNPW</sequence>
<accession>A0A8S2VVF2</accession>
<protein>
    <submittedName>
        <fullName evidence="1">Uncharacterized protein</fullName>
    </submittedName>
</protein>
<dbReference type="Proteomes" id="UP000682733">
    <property type="component" value="Unassembled WGS sequence"/>
</dbReference>
<dbReference type="EMBL" id="CAJOBA010073314">
    <property type="protein sequence ID" value="CAF4403782.1"/>
    <property type="molecule type" value="Genomic_DNA"/>
</dbReference>
<feature type="non-terminal residue" evidence="1">
    <location>
        <position position="45"/>
    </location>
</feature>
<gene>
    <name evidence="1" type="ORF">TMI583_LOCUS43631</name>
</gene>